<comment type="caution">
    <text evidence="2">The sequence shown here is derived from an EMBL/GenBank/DDBJ whole genome shotgun (WGS) entry which is preliminary data.</text>
</comment>
<protein>
    <submittedName>
        <fullName evidence="2">Uncharacterized protein</fullName>
    </submittedName>
</protein>
<feature type="compositionally biased region" description="Polar residues" evidence="1">
    <location>
        <begin position="1"/>
        <end position="27"/>
    </location>
</feature>
<keyword evidence="3" id="KW-1185">Reference proteome</keyword>
<reference evidence="2" key="1">
    <citation type="submission" date="2023-08" db="EMBL/GenBank/DDBJ databases">
        <authorList>
            <person name="Audoor S."/>
            <person name="Bilcke G."/>
        </authorList>
    </citation>
    <scope>NUCLEOTIDE SEQUENCE</scope>
</reference>
<evidence type="ECO:0000313" key="3">
    <source>
        <dbReference type="Proteomes" id="UP001295423"/>
    </source>
</evidence>
<sequence length="228" mass="25570">MSESIENECKNTNAEQKTPPISATSTTESKDQDSSGQKRDADELPPSPKRTKTGDDKKPLDLAVTFGFKEGDRLEVQWEIENDDGENEVHWWGASLLKHDGRTEDSVAIRQLLYDEYQDFEPSKEDVIFIGPDELASPDSQNQMKFRREGQEEVTFYNEENLENTLNGILMSAMNKNKSSWSSLPPAQQAVIAEKIALKKNSLISALKNHDGVITSDTINDVMKTAFA</sequence>
<dbReference type="AlphaFoldDB" id="A0AAD2G0R6"/>
<organism evidence="2 3">
    <name type="scientific">Cylindrotheca closterium</name>
    <dbReference type="NCBI Taxonomy" id="2856"/>
    <lineage>
        <taxon>Eukaryota</taxon>
        <taxon>Sar</taxon>
        <taxon>Stramenopiles</taxon>
        <taxon>Ochrophyta</taxon>
        <taxon>Bacillariophyta</taxon>
        <taxon>Bacillariophyceae</taxon>
        <taxon>Bacillariophycidae</taxon>
        <taxon>Bacillariales</taxon>
        <taxon>Bacillariaceae</taxon>
        <taxon>Cylindrotheca</taxon>
    </lineage>
</organism>
<accession>A0AAD2G0R6</accession>
<evidence type="ECO:0000313" key="2">
    <source>
        <dbReference type="EMBL" id="CAJ1959083.1"/>
    </source>
</evidence>
<name>A0AAD2G0R6_9STRA</name>
<feature type="compositionally biased region" description="Basic and acidic residues" evidence="1">
    <location>
        <begin position="28"/>
        <end position="42"/>
    </location>
</feature>
<dbReference type="Proteomes" id="UP001295423">
    <property type="component" value="Unassembled WGS sequence"/>
</dbReference>
<feature type="region of interest" description="Disordered" evidence="1">
    <location>
        <begin position="1"/>
        <end position="58"/>
    </location>
</feature>
<gene>
    <name evidence="2" type="ORF">CYCCA115_LOCUS17507</name>
</gene>
<evidence type="ECO:0000256" key="1">
    <source>
        <dbReference type="SAM" id="MobiDB-lite"/>
    </source>
</evidence>
<proteinExistence type="predicted"/>
<dbReference type="EMBL" id="CAKOGP040001980">
    <property type="protein sequence ID" value="CAJ1959083.1"/>
    <property type="molecule type" value="Genomic_DNA"/>
</dbReference>